<sequence>MENGCFGNIGHYDVCMKTIRQVTVTDDILGKISDTAVCHTEHKDFWCCGMLAMACDVGSALFHHAVGANSDACKVLCAERVQA</sequence>
<proteinExistence type="predicted"/>
<keyword evidence="2" id="KW-1185">Reference proteome</keyword>
<name>A0A0V1C7B7_TRIBR</name>
<evidence type="ECO:0000313" key="2">
    <source>
        <dbReference type="Proteomes" id="UP000054653"/>
    </source>
</evidence>
<comment type="caution">
    <text evidence="1">The sequence shown here is derived from an EMBL/GenBank/DDBJ whole genome shotgun (WGS) entry which is preliminary data.</text>
</comment>
<accession>A0A0V1C7B7</accession>
<evidence type="ECO:0000313" key="1">
    <source>
        <dbReference type="EMBL" id="KRY45194.1"/>
    </source>
</evidence>
<reference evidence="1 2" key="1">
    <citation type="submission" date="2015-01" db="EMBL/GenBank/DDBJ databases">
        <title>Evolution of Trichinella species and genotypes.</title>
        <authorList>
            <person name="Korhonen P.K."/>
            <person name="Edoardo P."/>
            <person name="Giuseppe L.R."/>
            <person name="Gasser R.B."/>
        </authorList>
    </citation>
    <scope>NUCLEOTIDE SEQUENCE [LARGE SCALE GENOMIC DNA]</scope>
    <source>
        <strain evidence="1">ISS120</strain>
    </source>
</reference>
<dbReference type="EMBL" id="JYDI01000396">
    <property type="protein sequence ID" value="KRY45194.1"/>
    <property type="molecule type" value="Genomic_DNA"/>
</dbReference>
<protein>
    <submittedName>
        <fullName evidence="1">Uncharacterized protein</fullName>
    </submittedName>
</protein>
<organism evidence="1 2">
    <name type="scientific">Trichinella britovi</name>
    <name type="common">Parasitic roundworm</name>
    <dbReference type="NCBI Taxonomy" id="45882"/>
    <lineage>
        <taxon>Eukaryota</taxon>
        <taxon>Metazoa</taxon>
        <taxon>Ecdysozoa</taxon>
        <taxon>Nematoda</taxon>
        <taxon>Enoplea</taxon>
        <taxon>Dorylaimia</taxon>
        <taxon>Trichinellida</taxon>
        <taxon>Trichinellidae</taxon>
        <taxon>Trichinella</taxon>
    </lineage>
</organism>
<gene>
    <name evidence="1" type="ORF">T03_2672</name>
</gene>
<dbReference type="Proteomes" id="UP000054653">
    <property type="component" value="Unassembled WGS sequence"/>
</dbReference>
<dbReference type="AlphaFoldDB" id="A0A0V1C7B7"/>